<organism evidence="3 4">
    <name type="scientific">Romanomermis culicivorax</name>
    <name type="common">Nematode worm</name>
    <dbReference type="NCBI Taxonomy" id="13658"/>
    <lineage>
        <taxon>Eukaryota</taxon>
        <taxon>Metazoa</taxon>
        <taxon>Ecdysozoa</taxon>
        <taxon>Nematoda</taxon>
        <taxon>Enoplea</taxon>
        <taxon>Dorylaimia</taxon>
        <taxon>Mermithida</taxon>
        <taxon>Mermithoidea</taxon>
        <taxon>Mermithidae</taxon>
        <taxon>Romanomermis</taxon>
    </lineage>
</organism>
<dbReference type="PANTHER" id="PTHR11223">
    <property type="entry name" value="EXPORTIN 1/5"/>
    <property type="match status" value="1"/>
</dbReference>
<accession>A0A915KBH0</accession>
<dbReference type="InterPro" id="IPR016024">
    <property type="entry name" value="ARM-type_fold"/>
</dbReference>
<dbReference type="GO" id="GO:0006405">
    <property type="term" value="P:RNA export from nucleus"/>
    <property type="evidence" value="ECO:0007669"/>
    <property type="project" value="TreeGrafter"/>
</dbReference>
<dbReference type="GO" id="GO:0006611">
    <property type="term" value="P:protein export from nucleus"/>
    <property type="evidence" value="ECO:0007669"/>
    <property type="project" value="InterPro"/>
</dbReference>
<dbReference type="SUPFAM" id="SSF48371">
    <property type="entry name" value="ARM repeat"/>
    <property type="match status" value="1"/>
</dbReference>
<dbReference type="InterPro" id="IPR011989">
    <property type="entry name" value="ARM-like"/>
</dbReference>
<feature type="region of interest" description="Disordered" evidence="1">
    <location>
        <begin position="660"/>
        <end position="704"/>
    </location>
</feature>
<dbReference type="GO" id="GO:0005049">
    <property type="term" value="F:nuclear export signal receptor activity"/>
    <property type="evidence" value="ECO:0007669"/>
    <property type="project" value="InterPro"/>
</dbReference>
<dbReference type="GO" id="GO:0003723">
    <property type="term" value="F:RNA binding"/>
    <property type="evidence" value="ECO:0007669"/>
    <property type="project" value="TreeGrafter"/>
</dbReference>
<evidence type="ECO:0000256" key="1">
    <source>
        <dbReference type="SAM" id="MobiDB-lite"/>
    </source>
</evidence>
<name>A0A915KBH0_ROMCU</name>
<dbReference type="GO" id="GO:0005737">
    <property type="term" value="C:cytoplasm"/>
    <property type="evidence" value="ECO:0007669"/>
    <property type="project" value="TreeGrafter"/>
</dbReference>
<feature type="domain" description="Exportin-5 C-terminal" evidence="2">
    <location>
        <begin position="158"/>
        <end position="406"/>
    </location>
</feature>
<dbReference type="WBParaSite" id="nRc.2.0.1.t35264-RA">
    <property type="protein sequence ID" value="nRc.2.0.1.t35264-RA"/>
    <property type="gene ID" value="nRc.2.0.1.g35264"/>
</dbReference>
<dbReference type="AlphaFoldDB" id="A0A915KBH0"/>
<dbReference type="Pfam" id="PF19273">
    <property type="entry name" value="Exportin-5"/>
    <property type="match status" value="2"/>
</dbReference>
<evidence type="ECO:0000259" key="2">
    <source>
        <dbReference type="Pfam" id="PF19273"/>
    </source>
</evidence>
<dbReference type="InterPro" id="IPR045065">
    <property type="entry name" value="XPO1/5"/>
</dbReference>
<feature type="domain" description="Exportin-5 C-terminal" evidence="2">
    <location>
        <begin position="436"/>
        <end position="872"/>
    </location>
</feature>
<evidence type="ECO:0000313" key="4">
    <source>
        <dbReference type="WBParaSite" id="nRc.2.0.1.t35264-RA"/>
    </source>
</evidence>
<dbReference type="OMA" id="WNDSTIC"/>
<feature type="compositionally biased region" description="Acidic residues" evidence="1">
    <location>
        <begin position="669"/>
        <end position="689"/>
    </location>
</feature>
<protein>
    <submittedName>
        <fullName evidence="4">Exportin-5 C-terminal domain-containing protein</fullName>
    </submittedName>
</protein>
<reference evidence="4" key="1">
    <citation type="submission" date="2022-11" db="UniProtKB">
        <authorList>
            <consortium name="WormBaseParasite"/>
        </authorList>
    </citation>
    <scope>IDENTIFICATION</scope>
</reference>
<dbReference type="GO" id="GO:0042565">
    <property type="term" value="C:RNA nuclear export complex"/>
    <property type="evidence" value="ECO:0007669"/>
    <property type="project" value="TreeGrafter"/>
</dbReference>
<keyword evidence="3" id="KW-1185">Reference proteome</keyword>
<evidence type="ECO:0000313" key="3">
    <source>
        <dbReference type="Proteomes" id="UP000887565"/>
    </source>
</evidence>
<dbReference type="PANTHER" id="PTHR11223:SF3">
    <property type="entry name" value="EXPORTIN-5"/>
    <property type="match status" value="1"/>
</dbReference>
<dbReference type="InterPro" id="IPR045478">
    <property type="entry name" value="Exportin-5_C"/>
</dbReference>
<proteinExistence type="predicted"/>
<sequence>MDFGDFRNLVINAVQTINDPQSSSVDRLQAHQTLQNLEQNVSSLFPSIIQLLDKENQFILRQFGLHLLENLIKFFEDVIFLQNVEPICRRRDIHNYLIENIEPYFDRACDLLTQSLRFAAASICNSLCKNDSILKSKAFETLPRRLTEAYPAVIRLLGFPSKNEPPHSNYSQLDFDVDISFLNEFCRFREALTSSLRKILKFDSSYAFKMVSQFIYKLPPVYSKISAVEWDAWIRFITVVIFSVTKSDDFNSTAIKEDSRRMLGIVLDMCTTCLNDDNADFLLSLLSTLFPFLHHHPDFVVKIVERIFTLSLWPNPDTSETSRKIRHHAMHEFVHLAIEQTSSLLPFADAILEEMNRRSNELTLRQKCSLAEGFVVLGNKFTDFEQKKQLLDYLTGPSIAYFTSEDFVSYIALDSGSCYHVDWRIEPAQHIKGKVNNRHPAFEGLKPALSQIFSLARCLNGLYDPKCVKTFDSSFKGYAVLDLIDVEKNLNPSSTIISSQYRDDELRAFDHIKSFVADATEKTYTLVGLIASKCSRQFYNLPEANVYLSRDVLSSIENILDQRLRFCIRRCFIPIVSSIKTENIGKIIPTLNILINHTNSRLFERWQTIKTRLTNENRIPDNEDFSRQEIFLQDSTSTVTRDYLNFLKFALASNTSSTKTNETAKTEIDVDENDADSGEFENLDDESIEMVDSGSGSSSKGNKQSQGEKIFSLILKISPLGVEMLDPKNGFVGSLTLSIFNALTWPDTQSSLKAVELAALVFQHFFAAKMLDDPTVEYMFGCALTALQVHGEHEMWLGRFLTFVCYLHEILRKNFPCIRRVMLELPGVDIKKLEFYENKLNEAELMNIPLALKFRKDVFKRLMSRIIGKNLGQKFKNKVSYSLDIPIFGGEARGKTEPENDNNVESICNLFAG</sequence>
<dbReference type="Gene3D" id="1.25.10.10">
    <property type="entry name" value="Leucine-rich Repeat Variant"/>
    <property type="match status" value="2"/>
</dbReference>
<dbReference type="Proteomes" id="UP000887565">
    <property type="component" value="Unplaced"/>
</dbReference>
<dbReference type="GO" id="GO:0005634">
    <property type="term" value="C:nucleus"/>
    <property type="evidence" value="ECO:0007669"/>
    <property type="project" value="TreeGrafter"/>
</dbReference>
<feature type="compositionally biased region" description="Low complexity" evidence="1">
    <location>
        <begin position="693"/>
        <end position="704"/>
    </location>
</feature>